<dbReference type="RefSeq" id="XP_012872039.1">
    <property type="nucleotide sequence ID" value="XM_013016585.1"/>
</dbReference>
<dbReference type="Gene3D" id="3.40.50.1820">
    <property type="entry name" value="alpha/beta hydrolase"/>
    <property type="match status" value="1"/>
</dbReference>
<proteinExistence type="inferred from homology"/>
<evidence type="ECO:0000256" key="6">
    <source>
        <dbReference type="ARBA" id="ARBA00051142"/>
    </source>
</evidence>
<dbReference type="InterPro" id="IPR050593">
    <property type="entry name" value="LovG"/>
</dbReference>
<dbReference type="AlphaFoldDB" id="A0A1S3F7L0"/>
<dbReference type="STRING" id="10020.ENSDORP00000006272"/>
<dbReference type="GO" id="GO:0005737">
    <property type="term" value="C:cytoplasm"/>
    <property type="evidence" value="ECO:0007669"/>
    <property type="project" value="TreeGrafter"/>
</dbReference>
<evidence type="ECO:0000313" key="10">
    <source>
        <dbReference type="Proteomes" id="UP000081671"/>
    </source>
</evidence>
<evidence type="ECO:0000256" key="3">
    <source>
        <dbReference type="ARBA" id="ARBA00022487"/>
    </source>
</evidence>
<dbReference type="GO" id="GO:0005634">
    <property type="term" value="C:nucleus"/>
    <property type="evidence" value="ECO:0007669"/>
    <property type="project" value="TreeGrafter"/>
</dbReference>
<sequence length="224" mass="24262">MAAPRPLRVLCLAGFRQSERGFREKTGALRKALRGRAELVCLSGPHPLPLALMPSSPSVGPCIPEEQPRGWWFSEPEADVFLALDEPTECRGLEEALTTVARALSELGPFDGLLGFSQGAALVAHVCALGQAGDPRFPLPRFIILVSGFCPRGLKEPSLQSPLSLPSLHVFGDSDRVIPSQESVQLASRFPEAITLTHSGGHFIPAAASQRQAYLKFLDQFLER</sequence>
<comment type="similarity">
    <text evidence="1">Belongs to the LovG family.</text>
</comment>
<dbReference type="EC" id="3.1.1.1" evidence="5"/>
<evidence type="ECO:0000256" key="2">
    <source>
        <dbReference type="ARBA" id="ARBA00021974"/>
    </source>
</evidence>
<evidence type="ECO:0000256" key="4">
    <source>
        <dbReference type="ARBA" id="ARBA00022801"/>
    </source>
</evidence>
<evidence type="ECO:0000313" key="11">
    <source>
        <dbReference type="RefSeq" id="XP_012872039.1"/>
    </source>
</evidence>
<evidence type="ECO:0000256" key="5">
    <source>
        <dbReference type="ARBA" id="ARBA00039155"/>
    </source>
</evidence>
<dbReference type="PANTHER" id="PTHR48070:SF6">
    <property type="entry name" value="ESTERASE OVCA2"/>
    <property type="match status" value="1"/>
</dbReference>
<evidence type="ECO:0000256" key="8">
    <source>
        <dbReference type="ARBA" id="ARBA00093679"/>
    </source>
</evidence>
<name>A0A1S3F7L0_DIPOR</name>
<keyword evidence="4" id="KW-0378">Hydrolase</keyword>
<dbReference type="GeneID" id="105985869"/>
<dbReference type="PANTHER" id="PTHR48070">
    <property type="entry name" value="ESTERASE OVCA2"/>
    <property type="match status" value="1"/>
</dbReference>
<keyword evidence="10" id="KW-1185">Reference proteome</keyword>
<accession>A0A1S3F7L0</accession>
<keyword evidence="3" id="KW-0719">Serine esterase</keyword>
<dbReference type="Proteomes" id="UP000081671">
    <property type="component" value="Unplaced"/>
</dbReference>
<dbReference type="OrthoDB" id="414698at2759"/>
<dbReference type="FunFam" id="3.40.50.1820:FF:000073">
    <property type="entry name" value="esterase OVCA2 isoform X6"/>
    <property type="match status" value="1"/>
</dbReference>
<protein>
    <recommendedName>
        <fullName evidence="2">Esterase OVCA2</fullName>
        <ecNumber evidence="5">3.1.1.1</ecNumber>
    </recommendedName>
    <alternativeName>
        <fullName evidence="8">OVCA2 serine hydrolase domain-containing protein</fullName>
    </alternativeName>
</protein>
<organism evidence="10 11">
    <name type="scientific">Dipodomys ordii</name>
    <name type="common">Ord's kangaroo rat</name>
    <dbReference type="NCBI Taxonomy" id="10020"/>
    <lineage>
        <taxon>Eukaryota</taxon>
        <taxon>Metazoa</taxon>
        <taxon>Chordata</taxon>
        <taxon>Craniata</taxon>
        <taxon>Vertebrata</taxon>
        <taxon>Euteleostomi</taxon>
        <taxon>Mammalia</taxon>
        <taxon>Eutheria</taxon>
        <taxon>Euarchontoglires</taxon>
        <taxon>Glires</taxon>
        <taxon>Rodentia</taxon>
        <taxon>Castorimorpha</taxon>
        <taxon>Heteromyidae</taxon>
        <taxon>Dipodomyinae</taxon>
        <taxon>Dipodomys</taxon>
    </lineage>
</organism>
<evidence type="ECO:0000256" key="7">
    <source>
        <dbReference type="ARBA" id="ARBA00093420"/>
    </source>
</evidence>
<dbReference type="CTD" id="124641"/>
<dbReference type="InterPro" id="IPR029058">
    <property type="entry name" value="AB_hydrolase_fold"/>
</dbReference>
<feature type="domain" description="Serine hydrolase" evidence="9">
    <location>
        <begin position="5"/>
        <end position="213"/>
    </location>
</feature>
<dbReference type="KEGG" id="dord:105985869"/>
<evidence type="ECO:0000256" key="1">
    <source>
        <dbReference type="ARBA" id="ARBA00005863"/>
    </source>
</evidence>
<dbReference type="InterPro" id="IPR005645">
    <property type="entry name" value="FSH-like_dom"/>
</dbReference>
<dbReference type="GO" id="GO:0032526">
    <property type="term" value="P:response to retinoic acid"/>
    <property type="evidence" value="ECO:0007669"/>
    <property type="project" value="TreeGrafter"/>
</dbReference>
<evidence type="ECO:0000259" key="9">
    <source>
        <dbReference type="Pfam" id="PF03959"/>
    </source>
</evidence>
<gene>
    <name evidence="11" type="primary">Ovca2</name>
</gene>
<dbReference type="InParanoid" id="A0A1S3F7L0"/>
<comment type="function">
    <text evidence="7">Exhibits ester hydrolase activity with a strong preference for long-chain alkyl ester substrates and high selectivity against a variety of short, branched, and substituted esters. Is able to hydrolyze ester bonds within a wide range of p-nitrophenyl derivatives (C2-C14) in vitro, with a strong preference toward substrates of &gt;8 carbons.</text>
</comment>
<dbReference type="FunCoup" id="A0A1S3F7L0">
    <property type="interactions" value="2092"/>
</dbReference>
<dbReference type="Pfam" id="PF03959">
    <property type="entry name" value="FSH1"/>
    <property type="match status" value="1"/>
</dbReference>
<comment type="catalytic activity">
    <reaction evidence="6">
        <text>a carboxylic ester + H2O = an alcohol + a carboxylate + H(+)</text>
        <dbReference type="Rhea" id="RHEA:21164"/>
        <dbReference type="ChEBI" id="CHEBI:15377"/>
        <dbReference type="ChEBI" id="CHEBI:15378"/>
        <dbReference type="ChEBI" id="CHEBI:29067"/>
        <dbReference type="ChEBI" id="CHEBI:30879"/>
        <dbReference type="ChEBI" id="CHEBI:33308"/>
        <dbReference type="EC" id="3.1.1.1"/>
    </reaction>
</comment>
<dbReference type="SUPFAM" id="SSF53474">
    <property type="entry name" value="alpha/beta-Hydrolases"/>
    <property type="match status" value="1"/>
</dbReference>
<dbReference type="GO" id="GO:0106435">
    <property type="term" value="F:carboxylesterase activity"/>
    <property type="evidence" value="ECO:0007669"/>
    <property type="project" value="UniProtKB-EC"/>
</dbReference>
<reference evidence="11" key="1">
    <citation type="submission" date="2025-08" db="UniProtKB">
        <authorList>
            <consortium name="RefSeq"/>
        </authorList>
    </citation>
    <scope>IDENTIFICATION</scope>
    <source>
        <tissue evidence="11">Kidney</tissue>
    </source>
</reference>